<reference evidence="11 12" key="1">
    <citation type="submission" date="2016-10" db="EMBL/GenBank/DDBJ databases">
        <authorList>
            <person name="de Groot N.N."/>
        </authorList>
    </citation>
    <scope>NUCLEOTIDE SEQUENCE [LARGE SCALE GENOMIC DNA]</scope>
    <source>
        <strain evidence="11 12">Calf135</strain>
    </source>
</reference>
<dbReference type="InterPro" id="IPR014223">
    <property type="entry name" value="ABC_CydC/D"/>
</dbReference>
<dbReference type="Gene3D" id="1.20.1560.10">
    <property type="entry name" value="ABC transporter type 1, transmembrane domain"/>
    <property type="match status" value="1"/>
</dbReference>
<protein>
    <submittedName>
        <fullName evidence="11">ATP-binding cassette, subfamily C, CydC</fullName>
    </submittedName>
</protein>
<dbReference type="EMBL" id="FODF01000003">
    <property type="protein sequence ID" value="SEN37584.1"/>
    <property type="molecule type" value="Genomic_DNA"/>
</dbReference>
<evidence type="ECO:0000259" key="9">
    <source>
        <dbReference type="PROSITE" id="PS50893"/>
    </source>
</evidence>
<keyword evidence="6 8" id="KW-0472">Membrane</keyword>
<evidence type="ECO:0000256" key="4">
    <source>
        <dbReference type="ARBA" id="ARBA00022840"/>
    </source>
</evidence>
<dbReference type="Pfam" id="PF00664">
    <property type="entry name" value="ABC_membrane"/>
    <property type="match status" value="1"/>
</dbReference>
<dbReference type="PROSITE" id="PS50893">
    <property type="entry name" value="ABC_TRANSPORTER_2"/>
    <property type="match status" value="1"/>
</dbReference>
<evidence type="ECO:0000256" key="5">
    <source>
        <dbReference type="ARBA" id="ARBA00022989"/>
    </source>
</evidence>
<feature type="coiled-coil region" evidence="7">
    <location>
        <begin position="227"/>
        <end position="254"/>
    </location>
</feature>
<evidence type="ECO:0000256" key="6">
    <source>
        <dbReference type="ARBA" id="ARBA00023136"/>
    </source>
</evidence>
<evidence type="ECO:0000313" key="11">
    <source>
        <dbReference type="EMBL" id="SEN37584.1"/>
    </source>
</evidence>
<feature type="transmembrane region" description="Helical" evidence="8">
    <location>
        <begin position="146"/>
        <end position="166"/>
    </location>
</feature>
<accession>A0A1H8G1D4</accession>
<dbReference type="GO" id="GO:0034775">
    <property type="term" value="P:glutathione transmembrane transport"/>
    <property type="evidence" value="ECO:0007669"/>
    <property type="project" value="InterPro"/>
</dbReference>
<dbReference type="Proteomes" id="UP000199512">
    <property type="component" value="Unassembled WGS sequence"/>
</dbReference>
<comment type="subcellular location">
    <subcellularLocation>
        <location evidence="1">Cell membrane</location>
        <topology evidence="1">Multi-pass membrane protein</topology>
    </subcellularLocation>
</comment>
<keyword evidence="7" id="KW-0175">Coiled coil</keyword>
<feature type="transmembrane region" description="Helical" evidence="8">
    <location>
        <begin position="28"/>
        <end position="54"/>
    </location>
</feature>
<sequence length="587" mass="66822">MLNRIHSIKSTIKKDTWVKSFLKDNKPLLILVIILGFMTALSASALMFTSGYLISKASTRPYNILLIYVPIVLTRAFGISRPAFRYAQRLTSHNWVLKMTSKLRLRLYNTIEKSGIFYKEKFQTGNLLSVLTEDVGHIQNMYLRTIFPSLVALLAYIFIIIATGIISLPLGIAMFILFSILLFIGPIISITINGDRIVNKKKERTKLYEKITDNVLGVGDWNVSGQKERFFENIEKEEKNLAQLEKELRSYGRKRNLTLQVIFVFVAIAMLIFTGIYFKNFSNKNWIAAFVLCVFPLADTFIPLSDGMEEMASHEKSIKNINSLSDMVENRVYKTVEYSIEDAKTAISVKKLTFSYNQGLETRKILDDISFDIAKKQKICILGKSGAGKSTLMKILRGDLYDYNGEVKIFDKDMKNVDLGKEKIVGVLNQSPWIFNTTIFNNLRLGDDKLTYSKASEIIKMVGLEGKVNSLEKGMDTIIDEGGKNLSGGEKQRMALARILAMDTPIILLDEPTVGLDPVTEHELLDTIFKVFKDKTIVWVTHHLQDIEKMDRVLYLKDGKFIMDDAPSTLIKENEFFKMLYNIDKGL</sequence>
<name>A0A1H8G1D4_9FIRM</name>
<dbReference type="GO" id="GO:0034040">
    <property type="term" value="F:ATPase-coupled lipid transmembrane transporter activity"/>
    <property type="evidence" value="ECO:0007669"/>
    <property type="project" value="TreeGrafter"/>
</dbReference>
<dbReference type="InterPro" id="IPR036640">
    <property type="entry name" value="ABC1_TM_sf"/>
</dbReference>
<keyword evidence="5 8" id="KW-1133">Transmembrane helix</keyword>
<evidence type="ECO:0000256" key="7">
    <source>
        <dbReference type="SAM" id="Coils"/>
    </source>
</evidence>
<dbReference type="SUPFAM" id="SSF90123">
    <property type="entry name" value="ABC transporter transmembrane region"/>
    <property type="match status" value="1"/>
</dbReference>
<dbReference type="InterPro" id="IPR003439">
    <property type="entry name" value="ABC_transporter-like_ATP-bd"/>
</dbReference>
<evidence type="ECO:0000256" key="2">
    <source>
        <dbReference type="ARBA" id="ARBA00022692"/>
    </source>
</evidence>
<dbReference type="InterPro" id="IPR017871">
    <property type="entry name" value="ABC_transporter-like_CS"/>
</dbReference>
<dbReference type="InterPro" id="IPR039421">
    <property type="entry name" value="Type_1_exporter"/>
</dbReference>
<evidence type="ECO:0000256" key="8">
    <source>
        <dbReference type="SAM" id="Phobius"/>
    </source>
</evidence>
<keyword evidence="2 8" id="KW-0812">Transmembrane</keyword>
<dbReference type="GO" id="GO:0016887">
    <property type="term" value="F:ATP hydrolysis activity"/>
    <property type="evidence" value="ECO:0007669"/>
    <property type="project" value="InterPro"/>
</dbReference>
<dbReference type="NCBIfam" id="TIGR02868">
    <property type="entry name" value="CydC"/>
    <property type="match status" value="1"/>
</dbReference>
<dbReference type="InterPro" id="IPR027417">
    <property type="entry name" value="P-loop_NTPase"/>
</dbReference>
<dbReference type="AlphaFoldDB" id="A0A1H8G1D4"/>
<proteinExistence type="predicted"/>
<evidence type="ECO:0000256" key="1">
    <source>
        <dbReference type="ARBA" id="ARBA00004651"/>
    </source>
</evidence>
<evidence type="ECO:0000313" key="12">
    <source>
        <dbReference type="Proteomes" id="UP000199512"/>
    </source>
</evidence>
<dbReference type="STRING" id="215200.SAMN05216454_10314"/>
<dbReference type="SMART" id="SM00382">
    <property type="entry name" value="AAA"/>
    <property type="match status" value="1"/>
</dbReference>
<dbReference type="OrthoDB" id="9771903at2"/>
<dbReference type="GO" id="GO:0005524">
    <property type="term" value="F:ATP binding"/>
    <property type="evidence" value="ECO:0007669"/>
    <property type="project" value="UniProtKB-KW"/>
</dbReference>
<dbReference type="PANTHER" id="PTHR24221:SF653">
    <property type="entry name" value="TRANSPORT ATP-BINDING PROTEIN CYDC"/>
    <property type="match status" value="1"/>
</dbReference>
<dbReference type="InterPro" id="IPR011527">
    <property type="entry name" value="ABC1_TM_dom"/>
</dbReference>
<feature type="transmembrane region" description="Helical" evidence="8">
    <location>
        <begin position="172"/>
        <end position="192"/>
    </location>
</feature>
<organism evidence="11 12">
    <name type="scientific">Peptostreptococcus russellii</name>
    <dbReference type="NCBI Taxonomy" id="215200"/>
    <lineage>
        <taxon>Bacteria</taxon>
        <taxon>Bacillati</taxon>
        <taxon>Bacillota</taxon>
        <taxon>Clostridia</taxon>
        <taxon>Peptostreptococcales</taxon>
        <taxon>Peptostreptococcaceae</taxon>
        <taxon>Peptostreptococcus</taxon>
    </lineage>
</organism>
<dbReference type="PANTHER" id="PTHR24221">
    <property type="entry name" value="ATP-BINDING CASSETTE SUB-FAMILY B"/>
    <property type="match status" value="1"/>
</dbReference>
<dbReference type="PROSITE" id="PS00211">
    <property type="entry name" value="ABC_TRANSPORTER_1"/>
    <property type="match status" value="1"/>
</dbReference>
<evidence type="ECO:0000259" key="10">
    <source>
        <dbReference type="PROSITE" id="PS50929"/>
    </source>
</evidence>
<feature type="transmembrane region" description="Helical" evidence="8">
    <location>
        <begin position="257"/>
        <end position="278"/>
    </location>
</feature>
<dbReference type="PROSITE" id="PS50929">
    <property type="entry name" value="ABC_TM1F"/>
    <property type="match status" value="1"/>
</dbReference>
<dbReference type="GO" id="GO:0045454">
    <property type="term" value="P:cell redox homeostasis"/>
    <property type="evidence" value="ECO:0007669"/>
    <property type="project" value="InterPro"/>
</dbReference>
<feature type="domain" description="ABC transmembrane type-1" evidence="10">
    <location>
        <begin position="30"/>
        <end position="276"/>
    </location>
</feature>
<dbReference type="RefSeq" id="WP_091974379.1">
    <property type="nucleotide sequence ID" value="NZ_FODF01000003.1"/>
</dbReference>
<dbReference type="Gene3D" id="3.40.50.300">
    <property type="entry name" value="P-loop containing nucleotide triphosphate hydrolases"/>
    <property type="match status" value="1"/>
</dbReference>
<dbReference type="GO" id="GO:0140359">
    <property type="term" value="F:ABC-type transporter activity"/>
    <property type="evidence" value="ECO:0007669"/>
    <property type="project" value="InterPro"/>
</dbReference>
<dbReference type="SUPFAM" id="SSF52540">
    <property type="entry name" value="P-loop containing nucleoside triphosphate hydrolases"/>
    <property type="match status" value="1"/>
</dbReference>
<dbReference type="InterPro" id="IPR003593">
    <property type="entry name" value="AAA+_ATPase"/>
</dbReference>
<keyword evidence="12" id="KW-1185">Reference proteome</keyword>
<keyword evidence="4 11" id="KW-0067">ATP-binding</keyword>
<feature type="domain" description="ABC transporter" evidence="9">
    <location>
        <begin position="347"/>
        <end position="583"/>
    </location>
</feature>
<evidence type="ECO:0000256" key="3">
    <source>
        <dbReference type="ARBA" id="ARBA00022741"/>
    </source>
</evidence>
<dbReference type="Pfam" id="PF00005">
    <property type="entry name" value="ABC_tran"/>
    <property type="match status" value="1"/>
</dbReference>
<gene>
    <name evidence="11" type="ORF">SAMN05216454_10314</name>
</gene>
<feature type="transmembrane region" description="Helical" evidence="8">
    <location>
        <begin position="60"/>
        <end position="79"/>
    </location>
</feature>
<keyword evidence="3" id="KW-0547">Nucleotide-binding</keyword>
<dbReference type="GO" id="GO:0005886">
    <property type="term" value="C:plasma membrane"/>
    <property type="evidence" value="ECO:0007669"/>
    <property type="project" value="UniProtKB-SubCell"/>
</dbReference>